<keyword evidence="3 5" id="KW-1133">Transmembrane helix</keyword>
<evidence type="ECO:0000256" key="3">
    <source>
        <dbReference type="ARBA" id="ARBA00022989"/>
    </source>
</evidence>
<dbReference type="InterPro" id="IPR000412">
    <property type="entry name" value="ABC_2_transport"/>
</dbReference>
<organism evidence="7 8">
    <name type="scientific">Candidatus Acidulodesulfobacterium acidiphilum</name>
    <dbReference type="NCBI Taxonomy" id="2597224"/>
    <lineage>
        <taxon>Bacteria</taxon>
        <taxon>Deltaproteobacteria</taxon>
        <taxon>Candidatus Acidulodesulfobacterales</taxon>
        <taxon>Candidatus Acidulodesulfobacterium</taxon>
    </lineage>
</organism>
<dbReference type="InterPro" id="IPR013525">
    <property type="entry name" value="ABC2_TM"/>
</dbReference>
<dbReference type="PROSITE" id="PS51012">
    <property type="entry name" value="ABC_TM2"/>
    <property type="match status" value="1"/>
</dbReference>
<evidence type="ECO:0000313" key="8">
    <source>
        <dbReference type="Proteomes" id="UP000322454"/>
    </source>
</evidence>
<protein>
    <recommendedName>
        <fullName evidence="5">Transport permease protein</fullName>
    </recommendedName>
</protein>
<dbReference type="EMBL" id="SHMQ01000007">
    <property type="protein sequence ID" value="RZV39663.1"/>
    <property type="molecule type" value="Genomic_DNA"/>
</dbReference>
<keyword evidence="5" id="KW-0813">Transport</keyword>
<keyword evidence="4 5" id="KW-0472">Membrane</keyword>
<dbReference type="PANTHER" id="PTHR43229:SF2">
    <property type="entry name" value="NODULATION PROTEIN J"/>
    <property type="match status" value="1"/>
</dbReference>
<dbReference type="InterPro" id="IPR047817">
    <property type="entry name" value="ABC2_TM_bact-type"/>
</dbReference>
<dbReference type="PANTHER" id="PTHR43229">
    <property type="entry name" value="NODULATION PROTEIN J"/>
    <property type="match status" value="1"/>
</dbReference>
<accession>A0A520XEQ4</accession>
<dbReference type="GO" id="GO:0140359">
    <property type="term" value="F:ABC-type transporter activity"/>
    <property type="evidence" value="ECO:0007669"/>
    <property type="project" value="InterPro"/>
</dbReference>
<dbReference type="Proteomes" id="UP000322454">
    <property type="component" value="Unassembled WGS sequence"/>
</dbReference>
<feature type="transmembrane region" description="Helical" evidence="5">
    <location>
        <begin position="237"/>
        <end position="259"/>
    </location>
</feature>
<keyword evidence="5" id="KW-1003">Cell membrane</keyword>
<gene>
    <name evidence="7" type="ORF">EVJ48_03905</name>
</gene>
<comment type="similarity">
    <text evidence="5">Belongs to the ABC-2 integral membrane protein family.</text>
</comment>
<dbReference type="InterPro" id="IPR051784">
    <property type="entry name" value="Nod_factor_ABC_transporter"/>
</dbReference>
<dbReference type="PIRSF" id="PIRSF006648">
    <property type="entry name" value="DrrB"/>
    <property type="match status" value="1"/>
</dbReference>
<feature type="transmembrane region" description="Helical" evidence="5">
    <location>
        <begin position="32"/>
        <end position="55"/>
    </location>
</feature>
<reference evidence="7 8" key="1">
    <citation type="submission" date="2019-01" db="EMBL/GenBank/DDBJ databases">
        <title>Insights into ecological role of a new deltaproteobacterial order Candidatus Sinidesulfobacterales (Sva0485) by metagenomics and metatranscriptomics.</title>
        <authorList>
            <person name="Tan S."/>
            <person name="Liu J."/>
            <person name="Fang Y."/>
            <person name="Hedlund B."/>
            <person name="Lian Z.-H."/>
            <person name="Huang L.-Y."/>
            <person name="Li J.-T."/>
            <person name="Huang L.-N."/>
            <person name="Li W.-J."/>
            <person name="Jiang H.-C."/>
            <person name="Dong H.-L."/>
            <person name="Shu W.-S."/>
        </authorList>
    </citation>
    <scope>NUCLEOTIDE SEQUENCE [LARGE SCALE GENOMIC DNA]</scope>
    <source>
        <strain evidence="7">AP4</strain>
    </source>
</reference>
<comment type="caution">
    <text evidence="7">The sequence shown here is derived from an EMBL/GenBank/DDBJ whole genome shotgun (WGS) entry which is preliminary data.</text>
</comment>
<evidence type="ECO:0000256" key="2">
    <source>
        <dbReference type="ARBA" id="ARBA00022692"/>
    </source>
</evidence>
<feature type="domain" description="ABC transmembrane type-2" evidence="6">
    <location>
        <begin position="35"/>
        <end position="262"/>
    </location>
</feature>
<evidence type="ECO:0000256" key="4">
    <source>
        <dbReference type="ARBA" id="ARBA00023136"/>
    </source>
</evidence>
<name>A0A520XEQ4_9DELT</name>
<keyword evidence="2 5" id="KW-0812">Transmembrane</keyword>
<evidence type="ECO:0000256" key="1">
    <source>
        <dbReference type="ARBA" id="ARBA00004141"/>
    </source>
</evidence>
<comment type="subcellular location">
    <subcellularLocation>
        <location evidence="5">Cell membrane</location>
        <topology evidence="5">Multi-pass membrane protein</topology>
    </subcellularLocation>
    <subcellularLocation>
        <location evidence="1">Membrane</location>
        <topology evidence="1">Multi-pass membrane protein</topology>
    </subcellularLocation>
</comment>
<comment type="caution">
    <text evidence="5">Lacks conserved residue(s) required for the propagation of feature annotation.</text>
</comment>
<evidence type="ECO:0000313" key="7">
    <source>
        <dbReference type="EMBL" id="RZV39663.1"/>
    </source>
</evidence>
<dbReference type="PRINTS" id="PR00164">
    <property type="entry name" value="ABC2TRNSPORT"/>
</dbReference>
<sequence length="265" mass="29830">MELLKKVNKTNSNLSKSLFTVFYRNYLVWLKYYKPGIIGDILEPLLYLAALGFGIGRFIHNINGISYVKYIVPGIIASSSMYAAAFESTFGAYTRMVTNGIYQAILLTPIGIEDIVSGEILWGTAKAFMSGTAVLIIGAVFGWIISPAALIIPIVIVLNGILFSSLSLLITSFSPSYDFFSYYFTIAISTMFLFSGVFYPVSSLPYLIRYFVYIMPLYYTVSIMRMLDEGKINPVLLFSYLSIIILFALIFFYASVYFIKKRVIK</sequence>
<feature type="transmembrane region" description="Helical" evidence="5">
    <location>
        <begin position="67"/>
        <end position="86"/>
    </location>
</feature>
<evidence type="ECO:0000259" key="6">
    <source>
        <dbReference type="PROSITE" id="PS51012"/>
    </source>
</evidence>
<dbReference type="AlphaFoldDB" id="A0A520XEQ4"/>
<dbReference type="GO" id="GO:0043190">
    <property type="term" value="C:ATP-binding cassette (ABC) transporter complex"/>
    <property type="evidence" value="ECO:0007669"/>
    <property type="project" value="InterPro"/>
</dbReference>
<evidence type="ECO:0000256" key="5">
    <source>
        <dbReference type="RuleBase" id="RU361157"/>
    </source>
</evidence>
<feature type="transmembrane region" description="Helical" evidence="5">
    <location>
        <begin position="179"/>
        <end position="199"/>
    </location>
</feature>
<dbReference type="Pfam" id="PF01061">
    <property type="entry name" value="ABC2_membrane"/>
    <property type="match status" value="1"/>
</dbReference>
<feature type="transmembrane region" description="Helical" evidence="5">
    <location>
        <begin position="206"/>
        <end position="225"/>
    </location>
</feature>
<proteinExistence type="inferred from homology"/>